<keyword evidence="3" id="KW-1185">Reference proteome</keyword>
<keyword evidence="1" id="KW-1133">Transmembrane helix</keyword>
<dbReference type="AlphaFoldDB" id="A0A5C3KIM9"/>
<reference evidence="2 3" key="1">
    <citation type="journal article" date="2019" name="Nat. Ecol. Evol.">
        <title>Megaphylogeny resolves global patterns of mushroom evolution.</title>
        <authorList>
            <person name="Varga T."/>
            <person name="Krizsan K."/>
            <person name="Foldi C."/>
            <person name="Dima B."/>
            <person name="Sanchez-Garcia M."/>
            <person name="Sanchez-Ramirez S."/>
            <person name="Szollosi G.J."/>
            <person name="Szarkandi J.G."/>
            <person name="Papp V."/>
            <person name="Albert L."/>
            <person name="Andreopoulos W."/>
            <person name="Angelini C."/>
            <person name="Antonin V."/>
            <person name="Barry K.W."/>
            <person name="Bougher N.L."/>
            <person name="Buchanan P."/>
            <person name="Buyck B."/>
            <person name="Bense V."/>
            <person name="Catcheside P."/>
            <person name="Chovatia M."/>
            <person name="Cooper J."/>
            <person name="Damon W."/>
            <person name="Desjardin D."/>
            <person name="Finy P."/>
            <person name="Geml J."/>
            <person name="Haridas S."/>
            <person name="Hughes K."/>
            <person name="Justo A."/>
            <person name="Karasinski D."/>
            <person name="Kautmanova I."/>
            <person name="Kiss B."/>
            <person name="Kocsube S."/>
            <person name="Kotiranta H."/>
            <person name="LaButti K.M."/>
            <person name="Lechner B.E."/>
            <person name="Liimatainen K."/>
            <person name="Lipzen A."/>
            <person name="Lukacs Z."/>
            <person name="Mihaltcheva S."/>
            <person name="Morgado L.N."/>
            <person name="Niskanen T."/>
            <person name="Noordeloos M.E."/>
            <person name="Ohm R.A."/>
            <person name="Ortiz-Santana B."/>
            <person name="Ovrebo C."/>
            <person name="Racz N."/>
            <person name="Riley R."/>
            <person name="Savchenko A."/>
            <person name="Shiryaev A."/>
            <person name="Soop K."/>
            <person name="Spirin V."/>
            <person name="Szebenyi C."/>
            <person name="Tomsovsky M."/>
            <person name="Tulloss R.E."/>
            <person name="Uehling J."/>
            <person name="Grigoriev I.V."/>
            <person name="Vagvolgyi C."/>
            <person name="Papp T."/>
            <person name="Martin F.M."/>
            <person name="Miettinen O."/>
            <person name="Hibbett D.S."/>
            <person name="Nagy L.G."/>
        </authorList>
    </citation>
    <scope>NUCLEOTIDE SEQUENCE [LARGE SCALE GENOMIC DNA]</scope>
    <source>
        <strain evidence="2 3">CBS 121175</strain>
    </source>
</reference>
<evidence type="ECO:0000256" key="1">
    <source>
        <dbReference type="SAM" id="Phobius"/>
    </source>
</evidence>
<evidence type="ECO:0000313" key="3">
    <source>
        <dbReference type="Proteomes" id="UP000307440"/>
    </source>
</evidence>
<dbReference type="InterPro" id="IPR035992">
    <property type="entry name" value="Ricin_B-like_lectins"/>
</dbReference>
<evidence type="ECO:0008006" key="4">
    <source>
        <dbReference type="Google" id="ProtNLM"/>
    </source>
</evidence>
<keyword evidence="1" id="KW-0812">Transmembrane</keyword>
<protein>
    <recommendedName>
        <fullName evidence="4">Ricin B lectin domain-containing protein</fullName>
    </recommendedName>
</protein>
<name>A0A5C3KIM9_COPMA</name>
<proteinExistence type="predicted"/>
<accession>A0A5C3KIM9</accession>
<gene>
    <name evidence="2" type="ORF">FA15DRAFT_659421</name>
</gene>
<keyword evidence="1" id="KW-0472">Membrane</keyword>
<feature type="transmembrane region" description="Helical" evidence="1">
    <location>
        <begin position="227"/>
        <end position="250"/>
    </location>
</feature>
<dbReference type="EMBL" id="ML210315">
    <property type="protein sequence ID" value="TFK20036.1"/>
    <property type="molecule type" value="Genomic_DNA"/>
</dbReference>
<organism evidence="2 3">
    <name type="scientific">Coprinopsis marcescibilis</name>
    <name type="common">Agaric fungus</name>
    <name type="synonym">Psathyrella marcescibilis</name>
    <dbReference type="NCBI Taxonomy" id="230819"/>
    <lineage>
        <taxon>Eukaryota</taxon>
        <taxon>Fungi</taxon>
        <taxon>Dikarya</taxon>
        <taxon>Basidiomycota</taxon>
        <taxon>Agaricomycotina</taxon>
        <taxon>Agaricomycetes</taxon>
        <taxon>Agaricomycetidae</taxon>
        <taxon>Agaricales</taxon>
        <taxon>Agaricineae</taxon>
        <taxon>Psathyrellaceae</taxon>
        <taxon>Coprinopsis</taxon>
    </lineage>
</organism>
<evidence type="ECO:0000313" key="2">
    <source>
        <dbReference type="EMBL" id="TFK20036.1"/>
    </source>
</evidence>
<dbReference type="STRING" id="230819.A0A5C3KIM9"/>
<dbReference type="Gene3D" id="2.80.10.50">
    <property type="match status" value="1"/>
</dbReference>
<dbReference type="Proteomes" id="UP000307440">
    <property type="component" value="Unassembled WGS sequence"/>
</dbReference>
<sequence length="257" mass="28589">MVQLEDGMIYSFVSTRFRAVVELEDGTNRVVLHDFTGSPRQKWIAINSGKYWKFCNVGSGLYLGIDLRYSPSNGVEIIGTSNDEFLWKVEAKASTDHPTALRLFVPYTRFGLDACTEGSIPGVKVQFWEDTNHTLVIDSHVEPVTPFVKGAIYKIVNVQSGTVAHLESNGNGSANTGFRPAPVRGYEYNEGRNQFAHLGEQICSGILHSRLLALDCSGLFALDALNYMLWTALDCLLWMLWTTCSGLFALDALDYML</sequence>
<dbReference type="SUPFAM" id="SSF50370">
    <property type="entry name" value="Ricin B-like lectins"/>
    <property type="match status" value="1"/>
</dbReference>